<proteinExistence type="predicted"/>
<dbReference type="EMBL" id="LSDT01000046">
    <property type="protein sequence ID" value="KXB90530.1"/>
    <property type="molecule type" value="Genomic_DNA"/>
</dbReference>
<name>A0A134CED1_9FIRM</name>
<dbReference type="STRING" id="1588748.HMPREF3182_01285"/>
<evidence type="ECO:0000313" key="1">
    <source>
        <dbReference type="EMBL" id="KXB90530.1"/>
    </source>
</evidence>
<reference evidence="2" key="1">
    <citation type="submission" date="2016-01" db="EMBL/GenBank/DDBJ databases">
        <authorList>
            <person name="Mitreva M."/>
            <person name="Pepin K.H."/>
            <person name="Mihindukulasuriya K.A."/>
            <person name="Fulton R."/>
            <person name="Fronick C."/>
            <person name="O'Laughlin M."/>
            <person name="Miner T."/>
            <person name="Herter B."/>
            <person name="Rosa B.A."/>
            <person name="Cordes M."/>
            <person name="Tomlinson C."/>
            <person name="Wollam A."/>
            <person name="Palsikar V.B."/>
            <person name="Mardis E.R."/>
            <person name="Wilson R.K."/>
        </authorList>
    </citation>
    <scope>NUCLEOTIDE SEQUENCE [LARGE SCALE GENOMIC DNA]</scope>
    <source>
        <strain evidence="2">KA00182</strain>
    </source>
</reference>
<accession>A0A134CED1</accession>
<gene>
    <name evidence="1" type="ORF">HMPREF3182_01285</name>
</gene>
<keyword evidence="2" id="KW-1185">Reference proteome</keyword>
<dbReference type="AlphaFoldDB" id="A0A134CED1"/>
<dbReference type="Proteomes" id="UP000070160">
    <property type="component" value="Unassembled WGS sequence"/>
</dbReference>
<sequence>MMYDNTKKDSSPPPSTATINEDTLADISISDTSQKATMPSSSDDYFLPIMIHLMNLDILDKCISYIFTLLYISRIRQCIITGIIGLGDPYKTGILAGIIYTYGKEHVKKLAFDFLSPCCDCTITAQGYIYPAHFIWHTSQLLLYTPIRKQLYKLIQNKKG</sequence>
<evidence type="ECO:0000313" key="2">
    <source>
        <dbReference type="Proteomes" id="UP000070160"/>
    </source>
</evidence>
<organism evidence="1 2">
    <name type="scientific">Megasphaera hutchinsoni</name>
    <dbReference type="NCBI Taxonomy" id="1588748"/>
    <lineage>
        <taxon>Bacteria</taxon>
        <taxon>Bacillati</taxon>
        <taxon>Bacillota</taxon>
        <taxon>Negativicutes</taxon>
        <taxon>Veillonellales</taxon>
        <taxon>Veillonellaceae</taxon>
        <taxon>Megasphaera</taxon>
    </lineage>
</organism>
<dbReference type="PATRIC" id="fig|1588748.3.peg.1242"/>
<comment type="caution">
    <text evidence="1">The sequence shown here is derived from an EMBL/GenBank/DDBJ whole genome shotgun (WGS) entry which is preliminary data.</text>
</comment>
<protein>
    <submittedName>
        <fullName evidence="1">Uncharacterized protein</fullName>
    </submittedName>
</protein>